<dbReference type="EC" id="5.1.3.21" evidence="5"/>
<dbReference type="Gene3D" id="2.70.98.10">
    <property type="match status" value="1"/>
</dbReference>
<name>A0A0R1GSY5_9LACO</name>
<gene>
    <name evidence="8" type="ORF">FC07_GL000360</name>
</gene>
<evidence type="ECO:0000313" key="8">
    <source>
        <dbReference type="EMBL" id="KRK34610.1"/>
    </source>
</evidence>
<evidence type="ECO:0000256" key="5">
    <source>
        <dbReference type="PIRNR" id="PIRNR005096"/>
    </source>
</evidence>
<dbReference type="OrthoDB" id="9779408at2"/>
<dbReference type="InterPro" id="IPR008183">
    <property type="entry name" value="Aldose_1/G6P_1-epimerase"/>
</dbReference>
<dbReference type="InterPro" id="IPR015443">
    <property type="entry name" value="Aldose_1-epimerase"/>
</dbReference>
<evidence type="ECO:0000256" key="7">
    <source>
        <dbReference type="PIRSR" id="PIRSR005096-3"/>
    </source>
</evidence>
<dbReference type="Proteomes" id="UP000051461">
    <property type="component" value="Unassembled WGS sequence"/>
</dbReference>
<sequence>MDVTVEKYGYAHDRDYCAIHLTNGHGMTAVILNHGATVAQILVPTTADKTNMIMSLPTFQDYSKERNFLGGTVGRIIGRMAAGKWQVGNTVQQFTLNDGPNHAHGGDEGLDTQVFDFTTDYTAHTASVTLTLFDPAGHNGYPGNLQVQVTYTLTDQDTLTFAVTAVSDALTLCNIANHTYFNLADAGQDVQAQQLQINADYYLPLNAASIPDTGRQAVAGTVFDLRQPQALGAVLRSTDPQIVAEHGLNHPFLLNDQQQGAVLSLPGTSRRMTLTTDAPSVVAYTANHFNHTGVAANLGQYDGVALEAQVPPTADPQLSGCVLLPGQTFHRTTSWQFDY</sequence>
<dbReference type="GO" id="GO:0004034">
    <property type="term" value="F:aldose 1-epimerase activity"/>
    <property type="evidence" value="ECO:0007669"/>
    <property type="project" value="TreeGrafter"/>
</dbReference>
<reference evidence="8 9" key="1">
    <citation type="journal article" date="2015" name="Genome Announc.">
        <title>Expanding the biotechnology potential of lactobacilli through comparative genomics of 213 strains and associated genera.</title>
        <authorList>
            <person name="Sun Z."/>
            <person name="Harris H.M."/>
            <person name="McCann A."/>
            <person name="Guo C."/>
            <person name="Argimon S."/>
            <person name="Zhang W."/>
            <person name="Yang X."/>
            <person name="Jeffery I.B."/>
            <person name="Cooney J.C."/>
            <person name="Kagawa T.F."/>
            <person name="Liu W."/>
            <person name="Song Y."/>
            <person name="Salvetti E."/>
            <person name="Wrobel A."/>
            <person name="Rasinkangas P."/>
            <person name="Parkhill J."/>
            <person name="Rea M.C."/>
            <person name="O'Sullivan O."/>
            <person name="Ritari J."/>
            <person name="Douillard F.P."/>
            <person name="Paul Ross R."/>
            <person name="Yang R."/>
            <person name="Briner A.E."/>
            <person name="Felis G.E."/>
            <person name="de Vos W.M."/>
            <person name="Barrangou R."/>
            <person name="Klaenhammer T.R."/>
            <person name="Caufield P.W."/>
            <person name="Cui Y."/>
            <person name="Zhang H."/>
            <person name="O'Toole P.W."/>
        </authorList>
    </citation>
    <scope>NUCLEOTIDE SEQUENCE [LARGE SCALE GENOMIC DNA]</scope>
    <source>
        <strain evidence="8 9">DSM 20003</strain>
    </source>
</reference>
<dbReference type="InterPro" id="IPR047215">
    <property type="entry name" value="Galactose_mutarotase-like"/>
</dbReference>
<protein>
    <recommendedName>
        <fullName evidence="5">Maltose epimerase</fullName>
        <ecNumber evidence="5">5.1.3.21</ecNumber>
    </recommendedName>
</protein>
<comment type="pathway">
    <text evidence="1 5">Carbohydrate metabolism; hexose metabolism.</text>
</comment>
<evidence type="ECO:0000256" key="1">
    <source>
        <dbReference type="ARBA" id="ARBA00005028"/>
    </source>
</evidence>
<dbReference type="GO" id="GO:0050558">
    <property type="term" value="F:maltose epimerase activity"/>
    <property type="evidence" value="ECO:0007669"/>
    <property type="project" value="UniProtKB-EC"/>
</dbReference>
<feature type="active site" description="Proton donor" evidence="6">
    <location>
        <position position="178"/>
    </location>
</feature>
<dbReference type="Pfam" id="PF01263">
    <property type="entry name" value="Aldose_epim"/>
    <property type="match status" value="1"/>
</dbReference>
<dbReference type="RefSeq" id="WP_057904871.1">
    <property type="nucleotide sequence ID" value="NZ_AZDA01000090.1"/>
</dbReference>
<evidence type="ECO:0000313" key="9">
    <source>
        <dbReference type="Proteomes" id="UP000051461"/>
    </source>
</evidence>
<dbReference type="GO" id="GO:0033499">
    <property type="term" value="P:galactose catabolic process via UDP-galactose, Leloir pathway"/>
    <property type="evidence" value="ECO:0007669"/>
    <property type="project" value="TreeGrafter"/>
</dbReference>
<feature type="active site" description="Proton acceptor" evidence="6">
    <location>
        <position position="307"/>
    </location>
</feature>
<dbReference type="STRING" id="1423726.FC07_GL000360"/>
<dbReference type="AlphaFoldDB" id="A0A0R1GSY5"/>
<accession>A0A0R1GSY5</accession>
<keyword evidence="4 5" id="KW-0119">Carbohydrate metabolism</keyword>
<dbReference type="SUPFAM" id="SSF74650">
    <property type="entry name" value="Galactose mutarotase-like"/>
    <property type="match status" value="1"/>
</dbReference>
<comment type="similarity">
    <text evidence="2 5">Belongs to the aldose epimerase family.</text>
</comment>
<dbReference type="PATRIC" id="fig|1423726.3.peg.377"/>
<dbReference type="PIRSF" id="PIRSF005096">
    <property type="entry name" value="GALM"/>
    <property type="match status" value="1"/>
</dbReference>
<dbReference type="EMBL" id="AZDA01000090">
    <property type="protein sequence ID" value="KRK34610.1"/>
    <property type="molecule type" value="Genomic_DNA"/>
</dbReference>
<evidence type="ECO:0000256" key="2">
    <source>
        <dbReference type="ARBA" id="ARBA00006206"/>
    </source>
</evidence>
<dbReference type="InterPro" id="IPR011013">
    <property type="entry name" value="Gal_mutarotase_sf_dom"/>
</dbReference>
<dbReference type="PANTHER" id="PTHR10091">
    <property type="entry name" value="ALDOSE-1-EPIMERASE"/>
    <property type="match status" value="1"/>
</dbReference>
<dbReference type="UniPathway" id="UPA00242"/>
<organism evidence="8 9">
    <name type="scientific">Loigolactobacillus bifermentans DSM 20003</name>
    <dbReference type="NCBI Taxonomy" id="1423726"/>
    <lineage>
        <taxon>Bacteria</taxon>
        <taxon>Bacillati</taxon>
        <taxon>Bacillota</taxon>
        <taxon>Bacilli</taxon>
        <taxon>Lactobacillales</taxon>
        <taxon>Lactobacillaceae</taxon>
        <taxon>Loigolactobacillus</taxon>
    </lineage>
</organism>
<comment type="caution">
    <text evidence="8">The sequence shown here is derived from an EMBL/GenBank/DDBJ whole genome shotgun (WGS) entry which is preliminary data.</text>
</comment>
<dbReference type="PANTHER" id="PTHR10091:SF0">
    <property type="entry name" value="GALACTOSE MUTAROTASE"/>
    <property type="match status" value="1"/>
</dbReference>
<evidence type="ECO:0000256" key="3">
    <source>
        <dbReference type="ARBA" id="ARBA00023235"/>
    </source>
</evidence>
<comment type="function">
    <text evidence="5">Catalyzes the interconversion of alpha and beta anomers of maltose.</text>
</comment>
<dbReference type="CDD" id="cd09019">
    <property type="entry name" value="galactose_mutarotase_like"/>
    <property type="match status" value="1"/>
</dbReference>
<comment type="catalytic activity">
    <reaction evidence="5">
        <text>alpha-maltose = beta-maltose</text>
        <dbReference type="Rhea" id="RHEA:21228"/>
        <dbReference type="ChEBI" id="CHEBI:18147"/>
        <dbReference type="ChEBI" id="CHEBI:18167"/>
        <dbReference type="EC" id="5.1.3.21"/>
    </reaction>
</comment>
<evidence type="ECO:0000256" key="4">
    <source>
        <dbReference type="ARBA" id="ARBA00023277"/>
    </source>
</evidence>
<dbReference type="GO" id="GO:0006006">
    <property type="term" value="P:glucose metabolic process"/>
    <property type="evidence" value="ECO:0007669"/>
    <property type="project" value="TreeGrafter"/>
</dbReference>
<proteinExistence type="inferred from homology"/>
<keyword evidence="9" id="KW-1185">Reference proteome</keyword>
<evidence type="ECO:0000256" key="6">
    <source>
        <dbReference type="PIRSR" id="PIRSR005096-1"/>
    </source>
</evidence>
<feature type="binding site" evidence="7">
    <location>
        <begin position="178"/>
        <end position="180"/>
    </location>
    <ligand>
        <name>beta-D-galactose</name>
        <dbReference type="ChEBI" id="CHEBI:27667"/>
    </ligand>
</feature>
<keyword evidence="3 5" id="KW-0413">Isomerase</keyword>
<dbReference type="GO" id="GO:0030246">
    <property type="term" value="F:carbohydrate binding"/>
    <property type="evidence" value="ECO:0007669"/>
    <property type="project" value="InterPro"/>
</dbReference>
<dbReference type="GO" id="GO:0005737">
    <property type="term" value="C:cytoplasm"/>
    <property type="evidence" value="ECO:0007669"/>
    <property type="project" value="TreeGrafter"/>
</dbReference>
<dbReference type="InterPro" id="IPR014718">
    <property type="entry name" value="GH-type_carb-bd"/>
</dbReference>